<accession>A0A4C1V0A6</accession>
<evidence type="ECO:0000313" key="1">
    <source>
        <dbReference type="EMBL" id="GBP32183.1"/>
    </source>
</evidence>
<keyword evidence="2" id="KW-1185">Reference proteome</keyword>
<name>A0A4C1V0A6_EUMVA</name>
<proteinExistence type="predicted"/>
<dbReference type="AlphaFoldDB" id="A0A4C1V0A6"/>
<evidence type="ECO:0000313" key="2">
    <source>
        <dbReference type="Proteomes" id="UP000299102"/>
    </source>
</evidence>
<protein>
    <submittedName>
        <fullName evidence="1">Uncharacterized protein</fullName>
    </submittedName>
</protein>
<gene>
    <name evidence="1" type="ORF">EVAR_27606_1</name>
</gene>
<organism evidence="1 2">
    <name type="scientific">Eumeta variegata</name>
    <name type="common">Bagworm moth</name>
    <name type="synonym">Eumeta japonica</name>
    <dbReference type="NCBI Taxonomy" id="151549"/>
    <lineage>
        <taxon>Eukaryota</taxon>
        <taxon>Metazoa</taxon>
        <taxon>Ecdysozoa</taxon>
        <taxon>Arthropoda</taxon>
        <taxon>Hexapoda</taxon>
        <taxon>Insecta</taxon>
        <taxon>Pterygota</taxon>
        <taxon>Neoptera</taxon>
        <taxon>Endopterygota</taxon>
        <taxon>Lepidoptera</taxon>
        <taxon>Glossata</taxon>
        <taxon>Ditrysia</taxon>
        <taxon>Tineoidea</taxon>
        <taxon>Psychidae</taxon>
        <taxon>Oiketicinae</taxon>
        <taxon>Eumeta</taxon>
    </lineage>
</organism>
<comment type="caution">
    <text evidence="1">The sequence shown here is derived from an EMBL/GenBank/DDBJ whole genome shotgun (WGS) entry which is preliminary data.</text>
</comment>
<reference evidence="1 2" key="1">
    <citation type="journal article" date="2019" name="Commun. Biol.">
        <title>The bagworm genome reveals a unique fibroin gene that provides high tensile strength.</title>
        <authorList>
            <person name="Kono N."/>
            <person name="Nakamura H."/>
            <person name="Ohtoshi R."/>
            <person name="Tomita M."/>
            <person name="Numata K."/>
            <person name="Arakawa K."/>
        </authorList>
    </citation>
    <scope>NUCLEOTIDE SEQUENCE [LARGE SCALE GENOMIC DNA]</scope>
</reference>
<dbReference type="Proteomes" id="UP000299102">
    <property type="component" value="Unassembled WGS sequence"/>
</dbReference>
<dbReference type="EMBL" id="BGZK01000256">
    <property type="protein sequence ID" value="GBP32183.1"/>
    <property type="molecule type" value="Genomic_DNA"/>
</dbReference>
<sequence>MYRLQRKGNLMKILLVPETVGVVATIAQEGRPCALPATFISTEPSVESVPVTQYLDKRQLTVVGVQGRCERRSTDSLAGSHRKYFEHARTVENQITQAGAGLMYFS</sequence>